<feature type="active site" evidence="4">
    <location>
        <position position="20"/>
    </location>
</feature>
<gene>
    <name evidence="8" type="ORF">ACFOW7_01955</name>
</gene>
<accession>A0ABV8MIZ3</accession>
<evidence type="ECO:0000313" key="9">
    <source>
        <dbReference type="Proteomes" id="UP001595791"/>
    </source>
</evidence>
<evidence type="ECO:0000313" key="8">
    <source>
        <dbReference type="EMBL" id="MFC4158113.1"/>
    </source>
</evidence>
<evidence type="ECO:0000259" key="7">
    <source>
        <dbReference type="PROSITE" id="PS51160"/>
    </source>
</evidence>
<dbReference type="PANTHER" id="PTHR47268">
    <property type="entry name" value="ACYLPHOSPHATASE"/>
    <property type="match status" value="1"/>
</dbReference>
<proteinExistence type="inferred from homology"/>
<dbReference type="PRINTS" id="PR00112">
    <property type="entry name" value="ACYLPHPHTASE"/>
</dbReference>
<feature type="active site" evidence="4">
    <location>
        <position position="38"/>
    </location>
</feature>
<dbReference type="RefSeq" id="WP_378160444.1">
    <property type="nucleotide sequence ID" value="NZ_JBHSBU010000001.1"/>
</dbReference>
<reference evidence="9" key="1">
    <citation type="journal article" date="2019" name="Int. J. Syst. Evol. Microbiol.">
        <title>The Global Catalogue of Microorganisms (GCM) 10K type strain sequencing project: providing services to taxonomists for standard genome sequencing and annotation.</title>
        <authorList>
            <consortium name="The Broad Institute Genomics Platform"/>
            <consortium name="The Broad Institute Genome Sequencing Center for Infectious Disease"/>
            <person name="Wu L."/>
            <person name="Ma J."/>
        </authorList>
    </citation>
    <scope>NUCLEOTIDE SEQUENCE [LARGE SCALE GENOMIC DNA]</scope>
    <source>
        <strain evidence="9">LMG 29894</strain>
    </source>
</reference>
<comment type="catalytic activity">
    <reaction evidence="3 4">
        <text>an acyl phosphate + H2O = a carboxylate + phosphate + H(+)</text>
        <dbReference type="Rhea" id="RHEA:14965"/>
        <dbReference type="ChEBI" id="CHEBI:15377"/>
        <dbReference type="ChEBI" id="CHEBI:15378"/>
        <dbReference type="ChEBI" id="CHEBI:29067"/>
        <dbReference type="ChEBI" id="CHEBI:43474"/>
        <dbReference type="ChEBI" id="CHEBI:59918"/>
        <dbReference type="EC" id="3.6.1.7"/>
    </reaction>
</comment>
<dbReference type="InterPro" id="IPR017968">
    <property type="entry name" value="Acylphosphatase_CS"/>
</dbReference>
<evidence type="ECO:0000256" key="4">
    <source>
        <dbReference type="PROSITE-ProRule" id="PRU00520"/>
    </source>
</evidence>
<feature type="domain" description="Acylphosphatase-like" evidence="7">
    <location>
        <begin position="5"/>
        <end position="90"/>
    </location>
</feature>
<keyword evidence="4" id="KW-0378">Hydrolase</keyword>
<protein>
    <recommendedName>
        <fullName evidence="2 4">acylphosphatase</fullName>
        <ecNumber evidence="2 4">3.6.1.7</ecNumber>
    </recommendedName>
</protein>
<dbReference type="SUPFAM" id="SSF54975">
    <property type="entry name" value="Acylphosphatase/BLUF domain-like"/>
    <property type="match status" value="1"/>
</dbReference>
<dbReference type="EMBL" id="JBHSBU010000001">
    <property type="protein sequence ID" value="MFC4158113.1"/>
    <property type="molecule type" value="Genomic_DNA"/>
</dbReference>
<dbReference type="PANTHER" id="PTHR47268:SF4">
    <property type="entry name" value="ACYLPHOSPHATASE"/>
    <property type="match status" value="1"/>
</dbReference>
<evidence type="ECO:0000256" key="5">
    <source>
        <dbReference type="RuleBase" id="RU004168"/>
    </source>
</evidence>
<name>A0ABV8MIZ3_9NEIS</name>
<dbReference type="InterPro" id="IPR001792">
    <property type="entry name" value="Acylphosphatase-like_dom"/>
</dbReference>
<keyword evidence="9" id="KW-1185">Reference proteome</keyword>
<dbReference type="Proteomes" id="UP001595791">
    <property type="component" value="Unassembled WGS sequence"/>
</dbReference>
<organism evidence="8 9">
    <name type="scientific">Chitinimonas lacunae</name>
    <dbReference type="NCBI Taxonomy" id="1963018"/>
    <lineage>
        <taxon>Bacteria</taxon>
        <taxon>Pseudomonadati</taxon>
        <taxon>Pseudomonadota</taxon>
        <taxon>Betaproteobacteria</taxon>
        <taxon>Neisseriales</taxon>
        <taxon>Chitinibacteraceae</taxon>
        <taxon>Chitinimonas</taxon>
    </lineage>
</organism>
<dbReference type="Gene3D" id="3.30.70.100">
    <property type="match status" value="1"/>
</dbReference>
<feature type="region of interest" description="Disordered" evidence="6">
    <location>
        <begin position="73"/>
        <end position="93"/>
    </location>
</feature>
<evidence type="ECO:0000256" key="1">
    <source>
        <dbReference type="ARBA" id="ARBA00005614"/>
    </source>
</evidence>
<comment type="similarity">
    <text evidence="1 5">Belongs to the acylphosphatase family.</text>
</comment>
<dbReference type="EC" id="3.6.1.7" evidence="2 4"/>
<dbReference type="PROSITE" id="PS51160">
    <property type="entry name" value="ACYLPHOSPHATASE_3"/>
    <property type="match status" value="1"/>
</dbReference>
<dbReference type="PROSITE" id="PS00151">
    <property type="entry name" value="ACYLPHOSPHATASE_2"/>
    <property type="match status" value="1"/>
</dbReference>
<dbReference type="Pfam" id="PF00708">
    <property type="entry name" value="Acylphosphatase"/>
    <property type="match status" value="1"/>
</dbReference>
<evidence type="ECO:0000256" key="3">
    <source>
        <dbReference type="ARBA" id="ARBA00047645"/>
    </source>
</evidence>
<sequence>MDPIARHLRICGLVQGVSYRYGFEQEAKRLGVNGWVRNRLDGSVEAHIEGEAEAIAQLLAWARRGPELARVESVDASEAESTGLQQMVRYPTA</sequence>
<evidence type="ECO:0000256" key="2">
    <source>
        <dbReference type="ARBA" id="ARBA00012150"/>
    </source>
</evidence>
<evidence type="ECO:0000256" key="6">
    <source>
        <dbReference type="SAM" id="MobiDB-lite"/>
    </source>
</evidence>
<dbReference type="InterPro" id="IPR036046">
    <property type="entry name" value="Acylphosphatase-like_dom_sf"/>
</dbReference>
<comment type="caution">
    <text evidence="8">The sequence shown here is derived from an EMBL/GenBank/DDBJ whole genome shotgun (WGS) entry which is preliminary data.</text>
</comment>
<dbReference type="InterPro" id="IPR020456">
    <property type="entry name" value="Acylphosphatase"/>
</dbReference>